<reference evidence="9 10" key="1">
    <citation type="journal article" date="2012" name="PLoS ONE">
        <title>Genome sequence and transcriptome analysis of the radioresistant bacterium Deinococcus gobiensis: insights into the extreme environmental adaptations.</title>
        <authorList>
            <person name="Yuan M."/>
            <person name="Chen M."/>
            <person name="Zhang W."/>
            <person name="Lu W."/>
            <person name="Wang J."/>
            <person name="Yang M."/>
            <person name="Zhao P."/>
            <person name="Tang R."/>
            <person name="Li X."/>
            <person name="Hao Y."/>
            <person name="Zhou Z."/>
            <person name="Zhan Y."/>
            <person name="Yu H."/>
            <person name="Teng C."/>
            <person name="Yan Y."/>
            <person name="Ping S."/>
            <person name="Wang Y."/>
            <person name="Lin M."/>
        </authorList>
    </citation>
    <scope>NUCLEOTIDE SEQUENCE [LARGE SCALE GENOMIC DNA]</scope>
    <source>
        <strain evidence="10">DSM 21396 / JCM 16679 / CGMCC 1.7299 / I-0</strain>
        <plasmid evidence="9">P2</plasmid>
    </source>
</reference>
<dbReference type="PRINTS" id="PR00605">
    <property type="entry name" value="CYTCHROMECIC"/>
</dbReference>
<dbReference type="GO" id="GO:0020037">
    <property type="term" value="F:heme binding"/>
    <property type="evidence" value="ECO:0007669"/>
    <property type="project" value="InterPro"/>
</dbReference>
<feature type="region of interest" description="Disordered" evidence="7">
    <location>
        <begin position="42"/>
        <end position="101"/>
    </location>
</feature>
<dbReference type="AlphaFoldDB" id="H8H1E8"/>
<accession>H8H1E8</accession>
<dbReference type="PATRIC" id="fig|745776.4.peg.3478"/>
<keyword evidence="9" id="KW-0614">Plasmid</keyword>
<keyword evidence="5 6" id="KW-0408">Iron</keyword>
<organism evidence="9 10">
    <name type="scientific">Deinococcus gobiensis (strain DSM 21396 / JCM 16679 / CGMCC 1.7299 / I-0)</name>
    <dbReference type="NCBI Taxonomy" id="745776"/>
    <lineage>
        <taxon>Bacteria</taxon>
        <taxon>Thermotogati</taxon>
        <taxon>Deinococcota</taxon>
        <taxon>Deinococci</taxon>
        <taxon>Deinococcales</taxon>
        <taxon>Deinococcaceae</taxon>
        <taxon>Deinococcus</taxon>
    </lineage>
</organism>
<evidence type="ECO:0000259" key="8">
    <source>
        <dbReference type="PROSITE" id="PS51007"/>
    </source>
</evidence>
<keyword evidence="1" id="KW-0813">Transport</keyword>
<dbReference type="InterPro" id="IPR008168">
    <property type="entry name" value="Cyt_C_IC"/>
</dbReference>
<feature type="compositionally biased region" description="Polar residues" evidence="7">
    <location>
        <begin position="69"/>
        <end position="91"/>
    </location>
</feature>
<dbReference type="Gene3D" id="1.10.760.10">
    <property type="entry name" value="Cytochrome c-like domain"/>
    <property type="match status" value="2"/>
</dbReference>
<evidence type="ECO:0000256" key="3">
    <source>
        <dbReference type="ARBA" id="ARBA00022723"/>
    </source>
</evidence>
<dbReference type="PANTHER" id="PTHR33751">
    <property type="entry name" value="CBB3-TYPE CYTOCHROME C OXIDASE SUBUNIT FIXP"/>
    <property type="match status" value="1"/>
</dbReference>
<dbReference type="GO" id="GO:0009055">
    <property type="term" value="F:electron transfer activity"/>
    <property type="evidence" value="ECO:0007669"/>
    <property type="project" value="InterPro"/>
</dbReference>
<dbReference type="GO" id="GO:0005506">
    <property type="term" value="F:iron ion binding"/>
    <property type="evidence" value="ECO:0007669"/>
    <property type="project" value="InterPro"/>
</dbReference>
<dbReference type="InterPro" id="IPR036909">
    <property type="entry name" value="Cyt_c-like_dom_sf"/>
</dbReference>
<dbReference type="Pfam" id="PF13442">
    <property type="entry name" value="Cytochrome_CBB3"/>
    <property type="match status" value="1"/>
</dbReference>
<evidence type="ECO:0000256" key="7">
    <source>
        <dbReference type="SAM" id="MobiDB-lite"/>
    </source>
</evidence>
<evidence type="ECO:0000256" key="6">
    <source>
        <dbReference type="PROSITE-ProRule" id="PRU00433"/>
    </source>
</evidence>
<evidence type="ECO:0000256" key="5">
    <source>
        <dbReference type="ARBA" id="ARBA00023004"/>
    </source>
</evidence>
<evidence type="ECO:0000313" key="10">
    <source>
        <dbReference type="Proteomes" id="UP000007575"/>
    </source>
</evidence>
<feature type="domain" description="Cytochrome c" evidence="8">
    <location>
        <begin position="115"/>
        <end position="194"/>
    </location>
</feature>
<feature type="compositionally biased region" description="Low complexity" evidence="7">
    <location>
        <begin position="42"/>
        <end position="65"/>
    </location>
</feature>
<evidence type="ECO:0000313" key="9">
    <source>
        <dbReference type="EMBL" id="AFD27345.1"/>
    </source>
</evidence>
<keyword evidence="2 6" id="KW-0349">Heme</keyword>
<dbReference type="OrthoDB" id="9773456at2"/>
<evidence type="ECO:0000256" key="2">
    <source>
        <dbReference type="ARBA" id="ARBA00022617"/>
    </source>
</evidence>
<proteinExistence type="predicted"/>
<protein>
    <submittedName>
        <fullName evidence="9">Putative oxidoreductase cytochrome c-type signal peptide protein</fullName>
    </submittedName>
</protein>
<dbReference type="Pfam" id="PF00034">
    <property type="entry name" value="Cytochrom_C"/>
    <property type="match status" value="1"/>
</dbReference>
<sequence>MKPILQGIAFILVVATVAFLIVDRTGLRSLLPQPQASMEQVASQTTIASQATTPATTVQTPQAEPGDNGQRNSGQMTSGATSSGTQAQTGEASGPPAATGIGTISIQIDDRTLTGRAQVGNAVYLRNCVSCHSRDGQAYIPQYPRLSAQIASYTAAQLALFRSGERRNMAMNQTAARLSDQEIADIAVYLAATPAADPWTSRNTALRQQGQTLYTQGHARTGLTACAGCHGAQGAGNAAAGFPRVAGQSPAYFTTRISELAALANRTDLPATTLTMAKIAHAMTPQETRQLDEYIKTLP</sequence>
<name>H8H1E8_DEIGI</name>
<dbReference type="HOGENOM" id="CLU_929756_0_0_0"/>
<geneLocation type="plasmid" evidence="9 10">
    <name>P2</name>
</geneLocation>
<dbReference type="KEGG" id="dgo:DGo_PB0076"/>
<dbReference type="InterPro" id="IPR050597">
    <property type="entry name" value="Cytochrome_c_Oxidase_Subunit"/>
</dbReference>
<evidence type="ECO:0000256" key="4">
    <source>
        <dbReference type="ARBA" id="ARBA00022982"/>
    </source>
</evidence>
<dbReference type="EMBL" id="CP002193">
    <property type="protein sequence ID" value="AFD27345.1"/>
    <property type="molecule type" value="Genomic_DNA"/>
</dbReference>
<evidence type="ECO:0000256" key="1">
    <source>
        <dbReference type="ARBA" id="ARBA00022448"/>
    </source>
</evidence>
<keyword evidence="3 6" id="KW-0479">Metal-binding</keyword>
<dbReference type="InterPro" id="IPR009056">
    <property type="entry name" value="Cyt_c-like_dom"/>
</dbReference>
<dbReference type="PANTHER" id="PTHR33751:SF9">
    <property type="entry name" value="CYTOCHROME C4"/>
    <property type="match status" value="1"/>
</dbReference>
<dbReference type="RefSeq" id="WP_014686441.1">
    <property type="nucleotide sequence ID" value="NC_017791.1"/>
</dbReference>
<dbReference type="PROSITE" id="PS51007">
    <property type="entry name" value="CYTC"/>
    <property type="match status" value="2"/>
</dbReference>
<keyword evidence="4" id="KW-0249">Electron transport</keyword>
<feature type="domain" description="Cytochrome c" evidence="8">
    <location>
        <begin position="205"/>
        <end position="299"/>
    </location>
</feature>
<dbReference type="SUPFAM" id="SSF46626">
    <property type="entry name" value="Cytochrome c"/>
    <property type="match status" value="2"/>
</dbReference>
<dbReference type="Proteomes" id="UP000007575">
    <property type="component" value="Plasmid P2"/>
</dbReference>
<keyword evidence="10" id="KW-1185">Reference proteome</keyword>
<gene>
    <name evidence="9" type="ordered locus">DGo_PB0076</name>
</gene>